<dbReference type="AlphaFoldDB" id="A0A3G2RCA5"/>
<keyword evidence="1" id="KW-1277">Toxin-antitoxin system</keyword>
<dbReference type="GO" id="GO:0016787">
    <property type="term" value="F:hydrolase activity"/>
    <property type="evidence" value="ECO:0007669"/>
    <property type="project" value="UniProtKB-KW"/>
</dbReference>
<dbReference type="PANTHER" id="PTHR33397">
    <property type="entry name" value="UPF0331 PROTEIN YUTE"/>
    <property type="match status" value="1"/>
</dbReference>
<keyword evidence="6" id="KW-1185">Reference proteome</keyword>
<proteinExistence type="inferred from homology"/>
<dbReference type="GO" id="GO:0110001">
    <property type="term" value="C:toxin-antitoxin complex"/>
    <property type="evidence" value="ECO:0007669"/>
    <property type="project" value="InterPro"/>
</dbReference>
<reference evidence="5 6" key="1">
    <citation type="submission" date="2018-10" db="EMBL/GenBank/DDBJ databases">
        <authorList>
            <person name="Zhang X."/>
        </authorList>
    </citation>
    <scope>NUCLEOTIDE SEQUENCE [LARGE SCALE GENOMIC DNA]</scope>
    <source>
        <strain evidence="5 6">SK-G1</strain>
    </source>
</reference>
<dbReference type="Proteomes" id="UP000280960">
    <property type="component" value="Chromosome"/>
</dbReference>
<dbReference type="EMBL" id="CP033169">
    <property type="protein sequence ID" value="AYO32297.1"/>
    <property type="molecule type" value="Genomic_DNA"/>
</dbReference>
<dbReference type="InterPro" id="IPR008201">
    <property type="entry name" value="HepT-like"/>
</dbReference>
<evidence type="ECO:0000256" key="4">
    <source>
        <dbReference type="ARBA" id="ARBA00024207"/>
    </source>
</evidence>
<dbReference type="Gene3D" id="1.20.120.580">
    <property type="entry name" value="bsu32300-like"/>
    <property type="match status" value="1"/>
</dbReference>
<dbReference type="Pfam" id="PF01934">
    <property type="entry name" value="HepT-like"/>
    <property type="match status" value="1"/>
</dbReference>
<keyword evidence="3" id="KW-0378">Hydrolase</keyword>
<evidence type="ECO:0000256" key="3">
    <source>
        <dbReference type="ARBA" id="ARBA00022801"/>
    </source>
</evidence>
<protein>
    <submittedName>
        <fullName evidence="5">DUF86 domain-containing protein</fullName>
    </submittedName>
</protein>
<evidence type="ECO:0000256" key="1">
    <source>
        <dbReference type="ARBA" id="ARBA00022649"/>
    </source>
</evidence>
<gene>
    <name evidence="5" type="ORF">D2962_12830</name>
</gene>
<organism evidence="5 6">
    <name type="scientific">Biomaibacter acetigenes</name>
    <dbReference type="NCBI Taxonomy" id="2316383"/>
    <lineage>
        <taxon>Bacteria</taxon>
        <taxon>Bacillati</taxon>
        <taxon>Bacillota</taxon>
        <taxon>Clostridia</taxon>
        <taxon>Thermosediminibacterales</taxon>
        <taxon>Tepidanaerobacteraceae</taxon>
        <taxon>Biomaibacter</taxon>
    </lineage>
</organism>
<dbReference type="NCBIfam" id="NF047751">
    <property type="entry name" value="HepT_toxin"/>
    <property type="match status" value="1"/>
</dbReference>
<evidence type="ECO:0000313" key="6">
    <source>
        <dbReference type="Proteomes" id="UP000280960"/>
    </source>
</evidence>
<sequence>MDRIAVKISYIKEQISSIRELLKEKNKDEILADTWLLKGLKYSLQTAVEAMIDIIYHISAKHFNKAAEDAREGLSILLEHSVIDENSYTIYSSMIGFRNRVVHGYQQVTPERVYEIASKELVDFERFIEQILKFLRRE</sequence>
<comment type="similarity">
    <text evidence="4">Belongs to the HepT RNase toxin family.</text>
</comment>
<keyword evidence="2" id="KW-0540">Nuclease</keyword>
<dbReference type="InterPro" id="IPR052379">
    <property type="entry name" value="Type_VII_TA_RNase"/>
</dbReference>
<dbReference type="KEGG" id="bacg:D2962_12830"/>
<accession>A0A3G2RCA5</accession>
<dbReference type="InterPro" id="IPR037038">
    <property type="entry name" value="HepT-like_sf"/>
</dbReference>
<evidence type="ECO:0000313" key="5">
    <source>
        <dbReference type="EMBL" id="AYO32297.1"/>
    </source>
</evidence>
<name>A0A3G2RCA5_9FIRM</name>
<dbReference type="GO" id="GO:0004540">
    <property type="term" value="F:RNA nuclease activity"/>
    <property type="evidence" value="ECO:0007669"/>
    <property type="project" value="InterPro"/>
</dbReference>
<evidence type="ECO:0000256" key="2">
    <source>
        <dbReference type="ARBA" id="ARBA00022722"/>
    </source>
</evidence>
<dbReference type="PANTHER" id="PTHR33397:SF5">
    <property type="entry name" value="RNASE YUTE-RELATED"/>
    <property type="match status" value="1"/>
</dbReference>